<evidence type="ECO:0000313" key="6">
    <source>
        <dbReference type="Proteomes" id="UP000245657"/>
    </source>
</evidence>
<dbReference type="GO" id="GO:0032259">
    <property type="term" value="P:methylation"/>
    <property type="evidence" value="ECO:0007669"/>
    <property type="project" value="UniProtKB-KW"/>
</dbReference>
<keyword evidence="3 5" id="KW-0808">Transferase</keyword>
<accession>A0A2V2MSX3</accession>
<dbReference type="InterPro" id="IPR036074">
    <property type="entry name" value="CbiD_sf"/>
</dbReference>
<dbReference type="InterPro" id="IPR002748">
    <property type="entry name" value="CbiD"/>
</dbReference>
<dbReference type="OrthoDB" id="10423at2157"/>
<dbReference type="PANTHER" id="PTHR35863">
    <property type="entry name" value="COBALT-PRECORRIN-5B C(1)-METHYLTRANSFERASE"/>
    <property type="match status" value="1"/>
</dbReference>
<dbReference type="Proteomes" id="UP000245657">
    <property type="component" value="Unassembled WGS sequence"/>
</dbReference>
<evidence type="ECO:0000256" key="1">
    <source>
        <dbReference type="ARBA" id="ARBA00022573"/>
    </source>
</evidence>
<proteinExistence type="predicted"/>
<protein>
    <submittedName>
        <fullName evidence="5">Cobalt-precorrin-5B (C(1))-methyltransferase</fullName>
    </submittedName>
</protein>
<dbReference type="SUPFAM" id="SSF111342">
    <property type="entry name" value="CbiD-like"/>
    <property type="match status" value="1"/>
</dbReference>
<dbReference type="PANTHER" id="PTHR35863:SF1">
    <property type="entry name" value="COBALT-PRECORRIN-5B C(1)-METHYLTRANSFERASE"/>
    <property type="match status" value="1"/>
</dbReference>
<sequence length="335" mass="35557">MFDPVSGFVYPESWVDACEDPKALEAVESGLAVLTADGKILHRGFTTGTTAAAAVKAAILSLKDPVSGLVTILTPSGIRVLVKASGENGHGISEKYSGDYPDDVTAGIRFHAFATLIAGGCEVITGDGIGKWDRENPRYPKGSPAISPPAMAEIRDAMNEALNEINLSGVRVILSAENGSYIASLTLNAKVGVSGGISVLGSTGFVEPWDDHLEETMINRISGTSRVVLTTGRIGLKYSRLLFPSHEVILIGSRIGPALHHAHGDVILCGLPALILKFINPAILEGSGFGTVEEMIGTSEFDKRVQESMLWFCAKKPGLRIILLDRIGRILKEAP</sequence>
<name>A0A2V2MSX3_9EURY</name>
<evidence type="ECO:0000256" key="3">
    <source>
        <dbReference type="ARBA" id="ARBA00022679"/>
    </source>
</evidence>
<organism evidence="5 6">
    <name type="scientific">Methanospirillum lacunae</name>
    <dbReference type="NCBI Taxonomy" id="668570"/>
    <lineage>
        <taxon>Archaea</taxon>
        <taxon>Methanobacteriati</taxon>
        <taxon>Methanobacteriota</taxon>
        <taxon>Stenosarchaea group</taxon>
        <taxon>Methanomicrobia</taxon>
        <taxon>Methanomicrobiales</taxon>
        <taxon>Methanospirillaceae</taxon>
        <taxon>Methanospirillum</taxon>
    </lineage>
</organism>
<keyword evidence="4" id="KW-0949">S-adenosyl-L-methionine</keyword>
<dbReference type="AlphaFoldDB" id="A0A2V2MSX3"/>
<evidence type="ECO:0000256" key="4">
    <source>
        <dbReference type="ARBA" id="ARBA00022691"/>
    </source>
</evidence>
<keyword evidence="6" id="KW-1185">Reference proteome</keyword>
<dbReference type="EMBL" id="QGMY01000011">
    <property type="protein sequence ID" value="PWR70509.1"/>
    <property type="molecule type" value="Genomic_DNA"/>
</dbReference>
<gene>
    <name evidence="5" type="ORF">DK846_14015</name>
</gene>
<evidence type="ECO:0000256" key="2">
    <source>
        <dbReference type="ARBA" id="ARBA00022603"/>
    </source>
</evidence>
<dbReference type="Gene3D" id="3.30.2110.10">
    <property type="entry name" value="CbiD-like"/>
    <property type="match status" value="1"/>
</dbReference>
<dbReference type="GeneID" id="97547771"/>
<reference evidence="5 6" key="1">
    <citation type="submission" date="2018-05" db="EMBL/GenBank/DDBJ databases">
        <title>Draft genome of Methanospirillum lacunae Ki8-1.</title>
        <authorList>
            <person name="Dueholm M.S."/>
            <person name="Nielsen P.H."/>
            <person name="Bakmann L.F."/>
            <person name="Otzen D.E."/>
        </authorList>
    </citation>
    <scope>NUCLEOTIDE SEQUENCE [LARGE SCALE GENOMIC DNA]</scope>
    <source>
        <strain evidence="5 6">Ki8-1</strain>
    </source>
</reference>
<dbReference type="GO" id="GO:0009236">
    <property type="term" value="P:cobalamin biosynthetic process"/>
    <property type="evidence" value="ECO:0007669"/>
    <property type="project" value="UniProtKB-KW"/>
</dbReference>
<dbReference type="GO" id="GO:0008168">
    <property type="term" value="F:methyltransferase activity"/>
    <property type="evidence" value="ECO:0007669"/>
    <property type="project" value="UniProtKB-KW"/>
</dbReference>
<comment type="caution">
    <text evidence="5">The sequence shown here is derived from an EMBL/GenBank/DDBJ whole genome shotgun (WGS) entry which is preliminary data.</text>
</comment>
<evidence type="ECO:0000313" key="5">
    <source>
        <dbReference type="EMBL" id="PWR70509.1"/>
    </source>
</evidence>
<keyword evidence="2 5" id="KW-0489">Methyltransferase</keyword>
<dbReference type="Gene3D" id="3.40.50.10720">
    <property type="entry name" value="CbiD-like domains"/>
    <property type="match status" value="1"/>
</dbReference>
<keyword evidence="1" id="KW-0169">Cobalamin biosynthesis</keyword>
<dbReference type="RefSeq" id="WP_109969593.1">
    <property type="nucleotide sequence ID" value="NZ_CP176093.1"/>
</dbReference>
<dbReference type="NCBIfam" id="NF000856">
    <property type="entry name" value="PRK00075.2-5"/>
    <property type="match status" value="1"/>
</dbReference>
<dbReference type="Pfam" id="PF01888">
    <property type="entry name" value="CbiD"/>
    <property type="match status" value="1"/>
</dbReference>